<evidence type="ECO:0000313" key="3">
    <source>
        <dbReference type="Proteomes" id="UP000245697"/>
    </source>
</evidence>
<sequence>MTSALSPTTARADAAGTAPLARPFDTEAVTEGTAGHRCTTAVSAMERSRTTRDNAEPGYHRHRQWGTVRRSRAARPSLRNRPGCARVIPMRPGTGPGLNFDLVEGTA</sequence>
<dbReference type="EMBL" id="QGGR01000005">
    <property type="protein sequence ID" value="PWK49020.1"/>
    <property type="molecule type" value="Genomic_DNA"/>
</dbReference>
<organism evidence="2 3">
    <name type="scientific">Actinoplanes xinjiangensis</name>
    <dbReference type="NCBI Taxonomy" id="512350"/>
    <lineage>
        <taxon>Bacteria</taxon>
        <taxon>Bacillati</taxon>
        <taxon>Actinomycetota</taxon>
        <taxon>Actinomycetes</taxon>
        <taxon>Micromonosporales</taxon>
        <taxon>Micromonosporaceae</taxon>
        <taxon>Actinoplanes</taxon>
    </lineage>
</organism>
<reference evidence="2 3" key="1">
    <citation type="submission" date="2018-05" db="EMBL/GenBank/DDBJ databases">
        <title>Genomic Encyclopedia of Archaeal and Bacterial Type Strains, Phase II (KMG-II): from individual species to whole genera.</title>
        <authorList>
            <person name="Goeker M."/>
        </authorList>
    </citation>
    <scope>NUCLEOTIDE SEQUENCE [LARGE SCALE GENOMIC DNA]</scope>
    <source>
        <strain evidence="2 3">DSM 45184</strain>
    </source>
</reference>
<name>A0A316FMS7_9ACTN</name>
<keyword evidence="3" id="KW-1185">Reference proteome</keyword>
<comment type="caution">
    <text evidence="2">The sequence shown here is derived from an EMBL/GenBank/DDBJ whole genome shotgun (WGS) entry which is preliminary data.</text>
</comment>
<dbReference type="Proteomes" id="UP000245697">
    <property type="component" value="Unassembled WGS sequence"/>
</dbReference>
<gene>
    <name evidence="2" type="ORF">BC793_105371</name>
</gene>
<evidence type="ECO:0000256" key="1">
    <source>
        <dbReference type="SAM" id="MobiDB-lite"/>
    </source>
</evidence>
<protein>
    <submittedName>
        <fullName evidence="2">Uncharacterized protein</fullName>
    </submittedName>
</protein>
<dbReference type="AlphaFoldDB" id="A0A316FMS7"/>
<feature type="compositionally biased region" description="Basic residues" evidence="1">
    <location>
        <begin position="60"/>
        <end position="73"/>
    </location>
</feature>
<evidence type="ECO:0000313" key="2">
    <source>
        <dbReference type="EMBL" id="PWK49020.1"/>
    </source>
</evidence>
<proteinExistence type="predicted"/>
<accession>A0A316FMS7</accession>
<feature type="region of interest" description="Disordered" evidence="1">
    <location>
        <begin position="1"/>
        <end position="107"/>
    </location>
</feature>
<feature type="compositionally biased region" description="Basic and acidic residues" evidence="1">
    <location>
        <begin position="46"/>
        <end position="59"/>
    </location>
</feature>